<proteinExistence type="predicted"/>
<sequence length="77" mass="9045">MMIKPLMVPVMGSRISKHRGDRNNTAPTRRRPWGRLRTRCRDYVSWVAWECLGIPPEELEQVAGEREVWASLLKLQK</sequence>
<reference evidence="1 2" key="1">
    <citation type="journal article" date="2018" name="G3 (Bethesda)">
        <title>A High-Quality Reference Genome for the Invasive Mosquitofish Gambusia affinis Using a Chicago Library.</title>
        <authorList>
            <person name="Hoffberg S.L."/>
            <person name="Troendle N.J."/>
            <person name="Glenn T.C."/>
            <person name="Mahmud O."/>
            <person name="Louha S."/>
            <person name="Chalopin D."/>
            <person name="Bennetzen J.L."/>
            <person name="Mauricio R."/>
        </authorList>
    </citation>
    <scope>NUCLEOTIDE SEQUENCE [LARGE SCALE GENOMIC DNA]</scope>
    <source>
        <strain evidence="1">NE01/NJP1002.9</strain>
        <tissue evidence="1">Muscle</tissue>
    </source>
</reference>
<protein>
    <submittedName>
        <fullName evidence="1">Uncharacterized protein</fullName>
    </submittedName>
</protein>
<dbReference type="Proteomes" id="UP000250572">
    <property type="component" value="Unassembled WGS sequence"/>
</dbReference>
<gene>
    <name evidence="1" type="ORF">CCH79_00011769</name>
</gene>
<accession>A0A315VN51</accession>
<keyword evidence="2" id="KW-1185">Reference proteome</keyword>
<organism evidence="1 2">
    <name type="scientific">Gambusia affinis</name>
    <name type="common">Western mosquitofish</name>
    <name type="synonym">Heterandria affinis</name>
    <dbReference type="NCBI Taxonomy" id="33528"/>
    <lineage>
        <taxon>Eukaryota</taxon>
        <taxon>Metazoa</taxon>
        <taxon>Chordata</taxon>
        <taxon>Craniata</taxon>
        <taxon>Vertebrata</taxon>
        <taxon>Euteleostomi</taxon>
        <taxon>Actinopterygii</taxon>
        <taxon>Neopterygii</taxon>
        <taxon>Teleostei</taxon>
        <taxon>Neoteleostei</taxon>
        <taxon>Acanthomorphata</taxon>
        <taxon>Ovalentaria</taxon>
        <taxon>Atherinomorphae</taxon>
        <taxon>Cyprinodontiformes</taxon>
        <taxon>Poeciliidae</taxon>
        <taxon>Poeciliinae</taxon>
        <taxon>Gambusia</taxon>
    </lineage>
</organism>
<evidence type="ECO:0000313" key="2">
    <source>
        <dbReference type="Proteomes" id="UP000250572"/>
    </source>
</evidence>
<name>A0A315VN51_GAMAF</name>
<dbReference type="EMBL" id="NHOQ01001423">
    <property type="protein sequence ID" value="PWA24580.1"/>
    <property type="molecule type" value="Genomic_DNA"/>
</dbReference>
<dbReference type="AlphaFoldDB" id="A0A315VN51"/>
<evidence type="ECO:0000313" key="1">
    <source>
        <dbReference type="EMBL" id="PWA24580.1"/>
    </source>
</evidence>
<comment type="caution">
    <text evidence="1">The sequence shown here is derived from an EMBL/GenBank/DDBJ whole genome shotgun (WGS) entry which is preliminary data.</text>
</comment>